<reference evidence="5 6" key="1">
    <citation type="journal article" date="2019" name="Nat. Ecol. Evol.">
        <title>Megaphylogeny resolves global patterns of mushroom evolution.</title>
        <authorList>
            <person name="Varga T."/>
            <person name="Krizsan K."/>
            <person name="Foldi C."/>
            <person name="Dima B."/>
            <person name="Sanchez-Garcia M."/>
            <person name="Sanchez-Ramirez S."/>
            <person name="Szollosi G.J."/>
            <person name="Szarkandi J.G."/>
            <person name="Papp V."/>
            <person name="Albert L."/>
            <person name="Andreopoulos W."/>
            <person name="Angelini C."/>
            <person name="Antonin V."/>
            <person name="Barry K.W."/>
            <person name="Bougher N.L."/>
            <person name="Buchanan P."/>
            <person name="Buyck B."/>
            <person name="Bense V."/>
            <person name="Catcheside P."/>
            <person name="Chovatia M."/>
            <person name="Cooper J."/>
            <person name="Damon W."/>
            <person name="Desjardin D."/>
            <person name="Finy P."/>
            <person name="Geml J."/>
            <person name="Haridas S."/>
            <person name="Hughes K."/>
            <person name="Justo A."/>
            <person name="Karasinski D."/>
            <person name="Kautmanova I."/>
            <person name="Kiss B."/>
            <person name="Kocsube S."/>
            <person name="Kotiranta H."/>
            <person name="LaButti K.M."/>
            <person name="Lechner B.E."/>
            <person name="Liimatainen K."/>
            <person name="Lipzen A."/>
            <person name="Lukacs Z."/>
            <person name="Mihaltcheva S."/>
            <person name="Morgado L.N."/>
            <person name="Niskanen T."/>
            <person name="Noordeloos M.E."/>
            <person name="Ohm R.A."/>
            <person name="Ortiz-Santana B."/>
            <person name="Ovrebo C."/>
            <person name="Racz N."/>
            <person name="Riley R."/>
            <person name="Savchenko A."/>
            <person name="Shiryaev A."/>
            <person name="Soop K."/>
            <person name="Spirin V."/>
            <person name="Szebenyi C."/>
            <person name="Tomsovsky M."/>
            <person name="Tulloss R.E."/>
            <person name="Uehling J."/>
            <person name="Grigoriev I.V."/>
            <person name="Vagvolgyi C."/>
            <person name="Papp T."/>
            <person name="Martin F.M."/>
            <person name="Miettinen O."/>
            <person name="Hibbett D.S."/>
            <person name="Nagy L.G."/>
        </authorList>
    </citation>
    <scope>NUCLEOTIDE SEQUENCE [LARGE SCALE GENOMIC DNA]</scope>
    <source>
        <strain evidence="5 6">CBS 309.79</strain>
    </source>
</reference>
<feature type="repeat" description="WD" evidence="3">
    <location>
        <begin position="360"/>
        <end position="391"/>
    </location>
</feature>
<evidence type="ECO:0000256" key="1">
    <source>
        <dbReference type="ARBA" id="ARBA00022574"/>
    </source>
</evidence>
<evidence type="ECO:0000256" key="4">
    <source>
        <dbReference type="SAM" id="MobiDB-lite"/>
    </source>
</evidence>
<keyword evidence="6" id="KW-1185">Reference proteome</keyword>
<dbReference type="EMBL" id="ML178820">
    <property type="protein sequence ID" value="TFL03516.1"/>
    <property type="molecule type" value="Genomic_DNA"/>
</dbReference>
<dbReference type="OrthoDB" id="128867at2759"/>
<feature type="compositionally biased region" description="Low complexity" evidence="4">
    <location>
        <begin position="34"/>
        <end position="46"/>
    </location>
</feature>
<dbReference type="STRING" id="1884261.A0A5C3QNK3"/>
<name>A0A5C3QNK3_9AGAR</name>
<evidence type="ECO:0000256" key="2">
    <source>
        <dbReference type="ARBA" id="ARBA00022737"/>
    </source>
</evidence>
<keyword evidence="1 3" id="KW-0853">WD repeat</keyword>
<evidence type="ECO:0000313" key="6">
    <source>
        <dbReference type="Proteomes" id="UP000305067"/>
    </source>
</evidence>
<dbReference type="InterPro" id="IPR052254">
    <property type="entry name" value="CUL4-DDB1_E3_ligase_receptor"/>
</dbReference>
<dbReference type="Proteomes" id="UP000305067">
    <property type="component" value="Unassembled WGS sequence"/>
</dbReference>
<dbReference type="InterPro" id="IPR036322">
    <property type="entry name" value="WD40_repeat_dom_sf"/>
</dbReference>
<dbReference type="GO" id="GO:0080008">
    <property type="term" value="C:Cul4-RING E3 ubiquitin ligase complex"/>
    <property type="evidence" value="ECO:0007669"/>
    <property type="project" value="TreeGrafter"/>
</dbReference>
<dbReference type="Gene3D" id="2.130.10.10">
    <property type="entry name" value="YVTN repeat-like/Quinoprotein amine dehydrogenase"/>
    <property type="match status" value="2"/>
</dbReference>
<evidence type="ECO:0000256" key="3">
    <source>
        <dbReference type="PROSITE-ProRule" id="PRU00221"/>
    </source>
</evidence>
<protein>
    <submittedName>
        <fullName evidence="5">WD40-repeat-containing domain protein</fullName>
    </submittedName>
</protein>
<evidence type="ECO:0000313" key="5">
    <source>
        <dbReference type="EMBL" id="TFL03516.1"/>
    </source>
</evidence>
<keyword evidence="2" id="KW-0677">Repeat</keyword>
<proteinExistence type="predicted"/>
<sequence length="460" mass="51594">MPKDLPGLYWDADRNRYFPLASRPKNAHSTASKPNAQTTSSPNSSPTRRRIRNAATFDIDARGVFTDAFSGHCRRRNLNALMARDLLHTSAKQSVKVPLHSKESRVTAFVAAHRPNFDETICFVGDNSGCVWSPQDPTDRREFSHFSREDAWTADFCIGDSAYGCEITSLKASGETYVATSFGPNNRILVVPHLETQGEAFLLDPGKTVHEIWTSDFEGNRLVLGADEKAVYYPDLGSSQSLDRPRVLKTGSDVFSTCFHGEHLVYTGARNGTINRFDLRQGGRSSQRLFTGRFDNRPLVAQRQGQRSSVTNMQVIREWQLLASHMSGHLATYDLRFFREHDPLVVFPGHVNSLTRRLGIAVDPQEEYLYAAGEDKKIRLWSLQSGQLISTPETQRLHRVPGLFQTTFEQDVSALQVTEGVAKGRRGVLSLWATEGHNIHQYHLGQRAGDDDDDDDDSDQ</sequence>
<dbReference type="SMART" id="SM00320">
    <property type="entry name" value="WD40"/>
    <property type="match status" value="3"/>
</dbReference>
<dbReference type="InterPro" id="IPR001680">
    <property type="entry name" value="WD40_rpt"/>
</dbReference>
<dbReference type="PANTHER" id="PTHR44472:SF1">
    <property type="entry name" value="DDB1 AND CUL4 ASSOCIATED FACTOR 4"/>
    <property type="match status" value="1"/>
</dbReference>
<accession>A0A5C3QNK3</accession>
<dbReference type="PROSITE" id="PS50082">
    <property type="entry name" value="WD_REPEATS_2"/>
    <property type="match status" value="1"/>
</dbReference>
<dbReference type="InterPro" id="IPR015943">
    <property type="entry name" value="WD40/YVTN_repeat-like_dom_sf"/>
</dbReference>
<dbReference type="PANTHER" id="PTHR44472">
    <property type="entry name" value="DDB1- AND CUL4-ASSOCIATED FACTOR 4-RELATED"/>
    <property type="match status" value="1"/>
</dbReference>
<dbReference type="SUPFAM" id="SSF50978">
    <property type="entry name" value="WD40 repeat-like"/>
    <property type="match status" value="1"/>
</dbReference>
<organism evidence="5 6">
    <name type="scientific">Pterulicium gracile</name>
    <dbReference type="NCBI Taxonomy" id="1884261"/>
    <lineage>
        <taxon>Eukaryota</taxon>
        <taxon>Fungi</taxon>
        <taxon>Dikarya</taxon>
        <taxon>Basidiomycota</taxon>
        <taxon>Agaricomycotina</taxon>
        <taxon>Agaricomycetes</taxon>
        <taxon>Agaricomycetidae</taxon>
        <taxon>Agaricales</taxon>
        <taxon>Pleurotineae</taxon>
        <taxon>Pterulaceae</taxon>
        <taxon>Pterulicium</taxon>
    </lineage>
</organism>
<gene>
    <name evidence="5" type="ORF">BDV98DRAFT_564342</name>
</gene>
<feature type="region of interest" description="Disordered" evidence="4">
    <location>
        <begin position="21"/>
        <end position="49"/>
    </location>
</feature>
<dbReference type="Pfam" id="PF23761">
    <property type="entry name" value="Beta-prop_DCAF4"/>
    <property type="match status" value="1"/>
</dbReference>
<dbReference type="AlphaFoldDB" id="A0A5C3QNK3"/>